<reference evidence="3" key="1">
    <citation type="journal article" date="2014" name="Front. Microbiol.">
        <title>High frequency of phylogenetically diverse reductive dehalogenase-homologous genes in deep subseafloor sedimentary metagenomes.</title>
        <authorList>
            <person name="Kawai M."/>
            <person name="Futagami T."/>
            <person name="Toyoda A."/>
            <person name="Takaki Y."/>
            <person name="Nishi S."/>
            <person name="Hori S."/>
            <person name="Arai W."/>
            <person name="Tsubouchi T."/>
            <person name="Morono Y."/>
            <person name="Uchiyama I."/>
            <person name="Ito T."/>
            <person name="Fujiyama A."/>
            <person name="Inagaki F."/>
            <person name="Takami H."/>
        </authorList>
    </citation>
    <scope>NUCLEOTIDE SEQUENCE</scope>
    <source>
        <strain evidence="3">Expedition CK06-06</strain>
    </source>
</reference>
<sequence>DVRQLYGSSEIGVSQHTGTDIKVDSVGVLYPNTIVRIMDDSQILARGPSRVKGYYKNDKATEEAFAGGWYHTGDAGYFDDDGHLYYLDRLEYMSRLSDGTTFAPQYIESRLKFSPYIKDAFVVGDDTRSYIGAVININYDNVGHWAERKRIAYTTFADLSQKPEVCQLIASEVQNLNIKLPERQRIQRFISMPKELDPDEAELTRTMKLRRGLVEDRYKEFIAALYGEQEKLAMEVPVFYRDGRQGVVTAEIRVNRVD</sequence>
<dbReference type="PANTHER" id="PTHR43272:SF33">
    <property type="entry name" value="AMP-BINDING DOMAIN-CONTAINING PROTEIN-RELATED"/>
    <property type="match status" value="1"/>
</dbReference>
<keyword evidence="1" id="KW-0547">Nucleotide-binding</keyword>
<gene>
    <name evidence="3" type="ORF">S12H4_39736</name>
</gene>
<dbReference type="AlphaFoldDB" id="X1TAY8"/>
<organism evidence="3">
    <name type="scientific">marine sediment metagenome</name>
    <dbReference type="NCBI Taxonomy" id="412755"/>
    <lineage>
        <taxon>unclassified sequences</taxon>
        <taxon>metagenomes</taxon>
        <taxon>ecological metagenomes</taxon>
    </lineage>
</organism>
<dbReference type="GO" id="GO:0005524">
    <property type="term" value="F:ATP binding"/>
    <property type="evidence" value="ECO:0007669"/>
    <property type="project" value="UniProtKB-KW"/>
</dbReference>
<evidence type="ECO:0000256" key="1">
    <source>
        <dbReference type="ARBA" id="ARBA00022741"/>
    </source>
</evidence>
<evidence type="ECO:0000313" key="3">
    <source>
        <dbReference type="EMBL" id="GAI88521.1"/>
    </source>
</evidence>
<comment type="caution">
    <text evidence="3">The sequence shown here is derived from an EMBL/GenBank/DDBJ whole genome shotgun (WGS) entry which is preliminary data.</text>
</comment>
<dbReference type="GO" id="GO:0016020">
    <property type="term" value="C:membrane"/>
    <property type="evidence" value="ECO:0007669"/>
    <property type="project" value="TreeGrafter"/>
</dbReference>
<proteinExistence type="predicted"/>
<keyword evidence="2" id="KW-0067">ATP-binding</keyword>
<dbReference type="Gene3D" id="3.40.50.12780">
    <property type="entry name" value="N-terminal domain of ligase-like"/>
    <property type="match status" value="1"/>
</dbReference>
<dbReference type="SUPFAM" id="SSF56801">
    <property type="entry name" value="Acetyl-CoA synthetase-like"/>
    <property type="match status" value="1"/>
</dbReference>
<accession>X1TAY8</accession>
<dbReference type="EMBL" id="BARW01024050">
    <property type="protein sequence ID" value="GAI88521.1"/>
    <property type="molecule type" value="Genomic_DNA"/>
</dbReference>
<dbReference type="GO" id="GO:0004467">
    <property type="term" value="F:long-chain fatty acid-CoA ligase activity"/>
    <property type="evidence" value="ECO:0007669"/>
    <property type="project" value="TreeGrafter"/>
</dbReference>
<feature type="non-terminal residue" evidence="3">
    <location>
        <position position="1"/>
    </location>
</feature>
<dbReference type="InterPro" id="IPR042099">
    <property type="entry name" value="ANL_N_sf"/>
</dbReference>
<dbReference type="PANTHER" id="PTHR43272">
    <property type="entry name" value="LONG-CHAIN-FATTY-ACID--COA LIGASE"/>
    <property type="match status" value="1"/>
</dbReference>
<dbReference type="Pfam" id="PF23562">
    <property type="entry name" value="AMP-binding_C_3"/>
    <property type="match status" value="1"/>
</dbReference>
<evidence type="ECO:0000256" key="2">
    <source>
        <dbReference type="ARBA" id="ARBA00022840"/>
    </source>
</evidence>
<protein>
    <submittedName>
        <fullName evidence="3">Uncharacterized protein</fullName>
    </submittedName>
</protein>
<name>X1TAY8_9ZZZZ</name>